<dbReference type="InterPro" id="IPR027463">
    <property type="entry name" value="AcrB_DN_DC_subdom"/>
</dbReference>
<dbReference type="Gene3D" id="1.20.1640.10">
    <property type="entry name" value="Multidrug efflux transporter AcrB transmembrane domain"/>
    <property type="match status" value="2"/>
</dbReference>
<sequence>MFSNFFIERPRFAFVISIVIVIAGLAALPQLPVSLYPQIAPPTVQVTASYPGASASVLEETVAAPIEAQVNGVEGMIYMASNSTDSGAYTLTVTFEIGTDPDMAAVNVQNRVSLATPVLPEEVRRSGISVQKQSPEFLQIVAFSSPQGTYDQLFLSNFITINIKDVLARVPGVSDVTIFGALNYSIRVWLDPDQMVNLGVTTNDVALAIRDQNLQAAAGQVGQAPSSKTQQFQYTIQAKGRLTDVSEFEDIIILAKPDGSVVRMKDIARVELSSQTFETFSRLNGSPTVNFAIYQLPGANALDVAKRIEAKMKELSESFPDDVQYIIPYDATKFIDNSLQELVETLFIALSLVILVVYIFIQDWRATLIPALAIPVSLIGTFALLLAMGYSVNSLTLFALVLAIGVVVDDAIVVVENVQRHLEDGLEPKAATRKAMSEVFGPVIATTLVLLAVFVPIAFMQGITGQLYRQFSVTIAIAVSLSSLNALTLSPALCATLLKKRTSRPWFALRWFESLFQGIAGTYLFFVKIIVRRFAVTVLVFGLVAGGSYWIFQHAPTGFIPQEDQGVLFVDVQLPDGASLNRTDALVRKVETLMQSLPGVENVVALIGRGLISGSKPNSGTIIAVLKPWRERTTPDLYADALVGRTWGMTSQVPGARSIVFTPPPIRALGNASGFELQLQDMRGGDPQDLSAAMRGFVFEANQLPELQNVFSTFSAEVPQIELDVDRLQAKALGIPVSEIFATLQAQLGSLYVNDFNKFGRVYRVIIQAEADYRDSPEDIGRIYVRSAAGAMVPLHTLTETSSILGPEALTRYNMYRAAKINGSPGPGYSTGQAIAAVEKLAARTLPAGMGFEWSGMSYQEIEAGSQGFVIFGLALIFVYLFLVAQYESWAIPWGVILSVPFAVLGALLAMKATGHILDIYAQIGLVMLIGMASKNAILIVEFAKVKREGGAPLFEAAITAARLRFRAVMMTAISFVLGVLPLVIATGAGANSRQSLGTIVFGGMLASAILGTLLVPSLYALVQALTEKFQRKEKPAEAEA</sequence>
<organism evidence="10 11">
    <name type="scientific">Nitrospina watsonii</name>
    <dbReference type="NCBI Taxonomy" id="1323948"/>
    <lineage>
        <taxon>Bacteria</taxon>
        <taxon>Pseudomonadati</taxon>
        <taxon>Nitrospinota/Tectimicrobiota group</taxon>
        <taxon>Nitrospinota</taxon>
        <taxon>Nitrospinia</taxon>
        <taxon>Nitrospinales</taxon>
        <taxon>Nitrospinaceae</taxon>
        <taxon>Nitrospina</taxon>
    </lineage>
</organism>
<dbReference type="NCBIfam" id="NF000282">
    <property type="entry name" value="RND_permease_1"/>
    <property type="match status" value="1"/>
</dbReference>
<dbReference type="NCBIfam" id="TIGR00915">
    <property type="entry name" value="2A0602"/>
    <property type="match status" value="1"/>
</dbReference>
<dbReference type="Gene3D" id="3.30.2090.10">
    <property type="entry name" value="Multidrug efflux transporter AcrB TolC docking domain, DN and DC subdomains"/>
    <property type="match status" value="2"/>
</dbReference>
<keyword evidence="4" id="KW-1003">Cell membrane</keyword>
<keyword evidence="6 9" id="KW-0812">Transmembrane</keyword>
<dbReference type="Gene3D" id="3.30.70.1320">
    <property type="entry name" value="Multidrug efflux transporter AcrB pore domain like"/>
    <property type="match status" value="1"/>
</dbReference>
<keyword evidence="3" id="KW-0813">Transport</keyword>
<dbReference type="Gene3D" id="3.30.70.1430">
    <property type="entry name" value="Multidrug efflux transporter AcrB pore domain"/>
    <property type="match status" value="2"/>
</dbReference>
<evidence type="ECO:0000313" key="10">
    <source>
        <dbReference type="EMBL" id="CAI2717573.1"/>
    </source>
</evidence>
<dbReference type="InterPro" id="IPR004764">
    <property type="entry name" value="MdtF-like"/>
</dbReference>
<dbReference type="Gene3D" id="3.30.70.1440">
    <property type="entry name" value="Multidrug efflux transporter AcrB pore domain"/>
    <property type="match status" value="1"/>
</dbReference>
<evidence type="ECO:0000256" key="1">
    <source>
        <dbReference type="ARBA" id="ARBA00004429"/>
    </source>
</evidence>
<evidence type="ECO:0000256" key="2">
    <source>
        <dbReference type="ARBA" id="ARBA00010942"/>
    </source>
</evidence>
<comment type="similarity">
    <text evidence="2">Belongs to the resistance-nodulation-cell division (RND) (TC 2.A.6) family.</text>
</comment>
<dbReference type="SUPFAM" id="SSF82866">
    <property type="entry name" value="Multidrug efflux transporter AcrB transmembrane domain"/>
    <property type="match status" value="2"/>
</dbReference>
<accession>A0ABM9HBH7</accession>
<name>A0ABM9HBH7_9BACT</name>
<feature type="transmembrane region" description="Helical" evidence="9">
    <location>
        <begin position="471"/>
        <end position="498"/>
    </location>
</feature>
<feature type="transmembrane region" description="Helical" evidence="9">
    <location>
        <begin position="920"/>
        <end position="943"/>
    </location>
</feature>
<dbReference type="SUPFAM" id="SSF82714">
    <property type="entry name" value="Multidrug efflux transporter AcrB TolC docking domain, DN and DC subdomains"/>
    <property type="match status" value="2"/>
</dbReference>
<dbReference type="InterPro" id="IPR001036">
    <property type="entry name" value="Acrflvin-R"/>
</dbReference>
<evidence type="ECO:0000256" key="9">
    <source>
        <dbReference type="SAM" id="Phobius"/>
    </source>
</evidence>
<feature type="transmembrane region" description="Helical" evidence="9">
    <location>
        <begin position="12"/>
        <end position="31"/>
    </location>
</feature>
<feature type="transmembrane region" description="Helical" evidence="9">
    <location>
        <begin position="396"/>
        <end position="418"/>
    </location>
</feature>
<dbReference type="PRINTS" id="PR00702">
    <property type="entry name" value="ACRIFLAVINRP"/>
</dbReference>
<feature type="transmembrane region" description="Helical" evidence="9">
    <location>
        <begin position="439"/>
        <end position="459"/>
    </location>
</feature>
<dbReference type="PANTHER" id="PTHR32063">
    <property type="match status" value="1"/>
</dbReference>
<keyword evidence="5" id="KW-0997">Cell inner membrane</keyword>
<keyword evidence="7 9" id="KW-1133">Transmembrane helix</keyword>
<evidence type="ECO:0000256" key="5">
    <source>
        <dbReference type="ARBA" id="ARBA00022519"/>
    </source>
</evidence>
<feature type="transmembrane region" description="Helical" evidence="9">
    <location>
        <begin position="342"/>
        <end position="361"/>
    </location>
</feature>
<dbReference type="RefSeq" id="WP_282010500.1">
    <property type="nucleotide sequence ID" value="NZ_OX336137.1"/>
</dbReference>
<evidence type="ECO:0000256" key="8">
    <source>
        <dbReference type="ARBA" id="ARBA00023136"/>
    </source>
</evidence>
<evidence type="ECO:0000256" key="7">
    <source>
        <dbReference type="ARBA" id="ARBA00022989"/>
    </source>
</evidence>
<gene>
    <name evidence="10" type="primary">acrB</name>
    <name evidence="10" type="ORF">NSPWAT_0714</name>
</gene>
<evidence type="ECO:0000313" key="11">
    <source>
        <dbReference type="Proteomes" id="UP001157733"/>
    </source>
</evidence>
<feature type="transmembrane region" description="Helical" evidence="9">
    <location>
        <begin position="868"/>
        <end position="885"/>
    </location>
</feature>
<comment type="subcellular location">
    <subcellularLocation>
        <location evidence="1">Cell inner membrane</location>
        <topology evidence="1">Multi-pass membrane protein</topology>
    </subcellularLocation>
</comment>
<protein>
    <submittedName>
        <fullName evidence="10">Multidrug efflux pump RND permease AcrB</fullName>
    </submittedName>
</protein>
<dbReference type="SUPFAM" id="SSF82693">
    <property type="entry name" value="Multidrug efflux transporter AcrB pore domain, PN1, PN2, PC1 and PC2 subdomains"/>
    <property type="match status" value="4"/>
</dbReference>
<proteinExistence type="inferred from homology"/>
<dbReference type="PANTHER" id="PTHR32063:SF76">
    <property type="entry name" value="EFFLUX PUMP MEMBRANE TRANSPORTER"/>
    <property type="match status" value="1"/>
</dbReference>
<feature type="transmembrane region" description="Helical" evidence="9">
    <location>
        <begin position="964"/>
        <end position="985"/>
    </location>
</feature>
<feature type="transmembrane region" description="Helical" evidence="9">
    <location>
        <begin position="368"/>
        <end position="390"/>
    </location>
</feature>
<evidence type="ECO:0000256" key="3">
    <source>
        <dbReference type="ARBA" id="ARBA00022448"/>
    </source>
</evidence>
<evidence type="ECO:0000256" key="6">
    <source>
        <dbReference type="ARBA" id="ARBA00022692"/>
    </source>
</evidence>
<evidence type="ECO:0000256" key="4">
    <source>
        <dbReference type="ARBA" id="ARBA00022475"/>
    </source>
</evidence>
<feature type="transmembrane region" description="Helical" evidence="9">
    <location>
        <begin position="892"/>
        <end position="914"/>
    </location>
</feature>
<reference evidence="10 11" key="1">
    <citation type="submission" date="2022-09" db="EMBL/GenBank/DDBJ databases">
        <authorList>
            <person name="Kop L."/>
        </authorList>
    </citation>
    <scope>NUCLEOTIDE SEQUENCE [LARGE SCALE GENOMIC DNA]</scope>
    <source>
        <strain evidence="10 11">347</strain>
    </source>
</reference>
<keyword evidence="8 9" id="KW-0472">Membrane</keyword>
<dbReference type="EMBL" id="OX336137">
    <property type="protein sequence ID" value="CAI2717573.1"/>
    <property type="molecule type" value="Genomic_DNA"/>
</dbReference>
<dbReference type="Pfam" id="PF00873">
    <property type="entry name" value="ACR_tran"/>
    <property type="match status" value="1"/>
</dbReference>
<feature type="transmembrane region" description="Helical" evidence="9">
    <location>
        <begin position="534"/>
        <end position="552"/>
    </location>
</feature>
<feature type="transmembrane region" description="Helical" evidence="9">
    <location>
        <begin position="997"/>
        <end position="1023"/>
    </location>
</feature>
<dbReference type="Proteomes" id="UP001157733">
    <property type="component" value="Chromosome"/>
</dbReference>
<keyword evidence="11" id="KW-1185">Reference proteome</keyword>